<comment type="caution">
    <text evidence="4">The sequence shown here is derived from an EMBL/GenBank/DDBJ whole genome shotgun (WGS) entry which is preliminary data.</text>
</comment>
<dbReference type="GO" id="GO:0005829">
    <property type="term" value="C:cytosol"/>
    <property type="evidence" value="ECO:0007669"/>
    <property type="project" value="TreeGrafter"/>
</dbReference>
<reference evidence="4" key="1">
    <citation type="submission" date="2023-07" db="EMBL/GenBank/DDBJ databases">
        <authorList>
            <consortium name="CYATHOMIX"/>
        </authorList>
    </citation>
    <scope>NUCLEOTIDE SEQUENCE</scope>
    <source>
        <strain evidence="4">N/A</strain>
    </source>
</reference>
<dbReference type="GO" id="GO:0005634">
    <property type="term" value="C:nucleus"/>
    <property type="evidence" value="ECO:0007669"/>
    <property type="project" value="TreeGrafter"/>
</dbReference>
<dbReference type="EMBL" id="CATQJL010000316">
    <property type="protein sequence ID" value="CAJ0605755.1"/>
    <property type="molecule type" value="Genomic_DNA"/>
</dbReference>
<gene>
    <name evidence="4" type="ORF">CYNAS_LOCUS17738</name>
    <name evidence="5" type="ORF">CYNAS_LOCUS17744</name>
</gene>
<dbReference type="Proteomes" id="UP001176961">
    <property type="component" value="Unassembled WGS sequence"/>
</dbReference>
<feature type="compositionally biased region" description="Basic and acidic residues" evidence="2">
    <location>
        <begin position="1"/>
        <end position="10"/>
    </location>
</feature>
<evidence type="ECO:0000256" key="2">
    <source>
        <dbReference type="SAM" id="MobiDB-lite"/>
    </source>
</evidence>
<proteinExistence type="inferred from homology"/>
<sequence length="1273" mass="143336">MADINKKDSMDIQQNPEPADFQARLDPTNVGNKHFRSQSDMTHRAQQPMFVPTKSPPPAYNAKAPAPPLAVTFRETGGGPSVEEQCTIEYIRSFLGSSDFNEDLCLKAIRHPRLRSQKNNNEEEYLQEVVGVYMDELNQTNEKQQRSQTPRPVQTCANRPMQTIEEAAAEMAQQGGAVHVVPTTCTGSTATSTATPMPALPSAAEREQSDIEKAIAESLISQGPPGNRSYNSSLPANPEEMLRKEGVSVGLHNTGNTCWFNVVAQLLFHLPRFRRVVYEYVPQSSDIVNEEQATEGDLVDKMRFLFASMDIGNRRYIDPSEALKIVSALAARSRSDVILGRQQDASEMMSSLMEWMEKGLATPSVEDEHMKDAAAEIIGAPQISTPLTTSRSFDVMETSPAASIEPTPVIGDGNVSNQKEEAKVESMVTDQPAPGPPSRTHLDWIRDLFHGYQAERATNDKSWTKLEYTSLFPIHVSHGNLHDALEAHQFLNDSGKEPWFESLPAVLIFSLGRYFFNGTKGETEKLNMRFHFPRTIFMDRYMASNYDIVSRLREERNRLRNELSDVRAALKGMNEFPIGDHTDRIVNILKATLRFVEGEKSDSGASEKMDDDTCPIPLAGPASKAQSFVEDKPPIAPTATNLAQLYGFMPELENSINELRTKHKQLQMREGELLKAIDEIYEIEELKHRGYHLHAVAIHQGHANAGHYWAYVRKGVDDDHWEKFNDQRVESAAWSDIEAEAVGGTRTTSAYFLLYVSSAAEPWLFADDCTASKFLAEDVRQLVFADNEALESQIEHYRCTQNEDARGNADVYEVPNEDRGNGFSPVPPPINDNEQMLSATPTEAALADHENLAVALKMYCEPWIDESTFEMERRKLFAIMEFNKATYPNNVTPEIVYENQAKLLYLNVLKPMFIALMRKTEAAGLEVKLMEIYNKVISNFYNEIDNVPCNNAQARPLRSLPEFYYTMGYRYPAKTMRFALVKAFTYSEIEDVARCARDEIAEFVKIPFAPHYIVLFQRASHLYDLVKTLWSVVRLVATDINRNNAANLPRLSSKAIETLVKLLKMARCVTHVYDRVYIEIGNIQGVQYQQHAECAIPGHIIRGLNIIPVLSLFATIVQYLVDRVAPREDIAQFLLGSLLSFELAVHRLALWAREGCRDSDKIICHINDTLSMIGAVFPNTAAANQKREITRRIHGATQPDRHFEVPYQTCISQATDICHEMEQVSYQLSILGLADHTEADNVYTRMMAVVSDIINNAMQYDEKTTASSQTSAF</sequence>
<dbReference type="InterPro" id="IPR028889">
    <property type="entry name" value="USP"/>
</dbReference>
<evidence type="ECO:0000313" key="4">
    <source>
        <dbReference type="EMBL" id="CAJ0605755.1"/>
    </source>
</evidence>
<protein>
    <recommendedName>
        <fullName evidence="3">USP domain-containing protein</fullName>
    </recommendedName>
</protein>
<keyword evidence="6" id="KW-1185">Reference proteome</keyword>
<comment type="similarity">
    <text evidence="1">Belongs to the peptidase C19 family.</text>
</comment>
<dbReference type="Gene3D" id="3.90.70.10">
    <property type="entry name" value="Cysteine proteinases"/>
    <property type="match status" value="1"/>
</dbReference>
<dbReference type="InterPro" id="IPR038765">
    <property type="entry name" value="Papain-like_cys_pep_sf"/>
</dbReference>
<dbReference type="AlphaFoldDB" id="A0AA36H7X0"/>
<accession>A0AA36H7X0</accession>
<dbReference type="InterPro" id="IPR018200">
    <property type="entry name" value="USP_CS"/>
</dbReference>
<organism evidence="4 6">
    <name type="scientific">Cylicocyclus nassatus</name>
    <name type="common">Nematode worm</name>
    <dbReference type="NCBI Taxonomy" id="53992"/>
    <lineage>
        <taxon>Eukaryota</taxon>
        <taxon>Metazoa</taxon>
        <taxon>Ecdysozoa</taxon>
        <taxon>Nematoda</taxon>
        <taxon>Chromadorea</taxon>
        <taxon>Rhabditida</taxon>
        <taxon>Rhabditina</taxon>
        <taxon>Rhabditomorpha</taxon>
        <taxon>Strongyloidea</taxon>
        <taxon>Strongylidae</taxon>
        <taxon>Cylicocyclus</taxon>
    </lineage>
</organism>
<evidence type="ECO:0000313" key="6">
    <source>
        <dbReference type="Proteomes" id="UP001176961"/>
    </source>
</evidence>
<feature type="region of interest" description="Disordered" evidence="2">
    <location>
        <begin position="1"/>
        <end position="48"/>
    </location>
</feature>
<dbReference type="PROSITE" id="PS50235">
    <property type="entry name" value="USP_3"/>
    <property type="match status" value="1"/>
</dbReference>
<evidence type="ECO:0000259" key="3">
    <source>
        <dbReference type="PROSITE" id="PS50235"/>
    </source>
</evidence>
<dbReference type="PROSITE" id="PS00973">
    <property type="entry name" value="USP_2"/>
    <property type="match status" value="1"/>
</dbReference>
<dbReference type="EMBL" id="CATQJL010000316">
    <property type="protein sequence ID" value="CAJ0605761.1"/>
    <property type="molecule type" value="Genomic_DNA"/>
</dbReference>
<evidence type="ECO:0000313" key="5">
    <source>
        <dbReference type="EMBL" id="CAJ0605761.1"/>
    </source>
</evidence>
<name>A0AA36H7X0_CYLNA</name>
<dbReference type="InterPro" id="IPR050164">
    <property type="entry name" value="Peptidase_C19"/>
</dbReference>
<dbReference type="Pfam" id="PF00443">
    <property type="entry name" value="UCH"/>
    <property type="match status" value="1"/>
</dbReference>
<dbReference type="PANTHER" id="PTHR24006">
    <property type="entry name" value="UBIQUITIN CARBOXYL-TERMINAL HYDROLASE"/>
    <property type="match status" value="1"/>
</dbReference>
<dbReference type="InterPro" id="IPR001394">
    <property type="entry name" value="Peptidase_C19_UCH"/>
</dbReference>
<dbReference type="GO" id="GO:0004843">
    <property type="term" value="F:cysteine-type deubiquitinase activity"/>
    <property type="evidence" value="ECO:0007669"/>
    <property type="project" value="InterPro"/>
</dbReference>
<dbReference type="SUPFAM" id="SSF54001">
    <property type="entry name" value="Cysteine proteinases"/>
    <property type="match status" value="1"/>
</dbReference>
<evidence type="ECO:0000256" key="1">
    <source>
        <dbReference type="ARBA" id="ARBA00009085"/>
    </source>
</evidence>
<feature type="domain" description="USP" evidence="3">
    <location>
        <begin position="249"/>
        <end position="758"/>
    </location>
</feature>
<dbReference type="GO" id="GO:0016579">
    <property type="term" value="P:protein deubiquitination"/>
    <property type="evidence" value="ECO:0007669"/>
    <property type="project" value="InterPro"/>
</dbReference>
<dbReference type="PANTHER" id="PTHR24006:SF827">
    <property type="entry name" value="UBIQUITIN CARBOXYL-TERMINAL HYDROLASE 34"/>
    <property type="match status" value="1"/>
</dbReference>